<dbReference type="InterPro" id="IPR031127">
    <property type="entry name" value="E3_UB_ligase_RBR"/>
</dbReference>
<evidence type="ECO:0000313" key="12">
    <source>
        <dbReference type="EMBL" id="THZ78365.1"/>
    </source>
</evidence>
<dbReference type="Proteomes" id="UP000310039">
    <property type="component" value="Unassembled WGS sequence"/>
</dbReference>
<dbReference type="PANTHER" id="PTHR11685">
    <property type="entry name" value="RBR FAMILY RING FINGER AND IBR DOMAIN-CONTAINING"/>
    <property type="match status" value="1"/>
</dbReference>
<reference evidence="12 13" key="1">
    <citation type="submission" date="2018-10" db="EMBL/GenBank/DDBJ databases">
        <title>Fifty Aureobasidium pullulans genomes reveal a recombining polyextremotolerant generalist.</title>
        <authorList>
            <person name="Gostincar C."/>
            <person name="Turk M."/>
            <person name="Zajc J."/>
            <person name="Gunde-Cimerman N."/>
        </authorList>
    </citation>
    <scope>NUCLEOTIDE SEQUENCE [LARGE SCALE GENOMIC DNA]</scope>
    <source>
        <strain evidence="12 13">EXF-3403</strain>
    </source>
</reference>
<dbReference type="Pfam" id="PF01485">
    <property type="entry name" value="IBR"/>
    <property type="match status" value="2"/>
</dbReference>
<dbReference type="EMBL" id="QZBT01000160">
    <property type="protein sequence ID" value="THZ78365.1"/>
    <property type="molecule type" value="Genomic_DNA"/>
</dbReference>
<keyword evidence="4" id="KW-0479">Metal-binding</keyword>
<keyword evidence="5" id="KW-0677">Repeat</keyword>
<evidence type="ECO:0000256" key="9">
    <source>
        <dbReference type="SAM" id="MobiDB-lite"/>
    </source>
</evidence>
<evidence type="ECO:0000256" key="5">
    <source>
        <dbReference type="ARBA" id="ARBA00022737"/>
    </source>
</evidence>
<dbReference type="Gene3D" id="1.20.120.1750">
    <property type="match status" value="1"/>
</dbReference>
<keyword evidence="7" id="KW-0833">Ubl conjugation pathway</keyword>
<evidence type="ECO:0000256" key="1">
    <source>
        <dbReference type="ARBA" id="ARBA00001798"/>
    </source>
</evidence>
<feature type="region of interest" description="Disordered" evidence="9">
    <location>
        <begin position="77"/>
        <end position="96"/>
    </location>
</feature>
<dbReference type="InterPro" id="IPR002867">
    <property type="entry name" value="IBR_dom"/>
</dbReference>
<dbReference type="CDD" id="cd22584">
    <property type="entry name" value="Rcat_RBR_unk"/>
    <property type="match status" value="1"/>
</dbReference>
<dbReference type="GO" id="GO:0061630">
    <property type="term" value="F:ubiquitin protein ligase activity"/>
    <property type="evidence" value="ECO:0007669"/>
    <property type="project" value="UniProtKB-EC"/>
</dbReference>
<feature type="transmembrane region" description="Helical" evidence="10">
    <location>
        <begin position="508"/>
        <end position="528"/>
    </location>
</feature>
<evidence type="ECO:0000256" key="8">
    <source>
        <dbReference type="ARBA" id="ARBA00022833"/>
    </source>
</evidence>
<evidence type="ECO:0000256" key="10">
    <source>
        <dbReference type="SAM" id="Phobius"/>
    </source>
</evidence>
<keyword evidence="6" id="KW-0863">Zinc-finger</keyword>
<dbReference type="Gene3D" id="3.30.40.10">
    <property type="entry name" value="Zinc/RING finger domain, C3HC4 (zinc finger)"/>
    <property type="match status" value="1"/>
</dbReference>
<feature type="compositionally biased region" description="Pro residues" evidence="9">
    <location>
        <begin position="369"/>
        <end position="383"/>
    </location>
</feature>
<name>A0A4S9XG08_AURPU</name>
<keyword evidence="10" id="KW-0812">Transmembrane</keyword>
<evidence type="ECO:0000256" key="7">
    <source>
        <dbReference type="ARBA" id="ARBA00022786"/>
    </source>
</evidence>
<accession>A0A4S9XG08</accession>
<evidence type="ECO:0000256" key="3">
    <source>
        <dbReference type="ARBA" id="ARBA00022679"/>
    </source>
</evidence>
<dbReference type="EC" id="2.3.2.31" evidence="2"/>
<keyword evidence="10" id="KW-1133">Transmembrane helix</keyword>
<protein>
    <recommendedName>
        <fullName evidence="2">RBR-type E3 ubiquitin transferase</fullName>
        <ecNumber evidence="2">2.3.2.31</ecNumber>
    </recommendedName>
</protein>
<gene>
    <name evidence="12" type="ORF">D6C84_08225</name>
</gene>
<proteinExistence type="predicted"/>
<evidence type="ECO:0000256" key="4">
    <source>
        <dbReference type="ARBA" id="ARBA00022723"/>
    </source>
</evidence>
<dbReference type="GO" id="GO:0016567">
    <property type="term" value="P:protein ubiquitination"/>
    <property type="evidence" value="ECO:0007669"/>
    <property type="project" value="InterPro"/>
</dbReference>
<dbReference type="PROSITE" id="PS00518">
    <property type="entry name" value="ZF_RING_1"/>
    <property type="match status" value="1"/>
</dbReference>
<dbReference type="AlphaFoldDB" id="A0A4S9XG08"/>
<evidence type="ECO:0000313" key="13">
    <source>
        <dbReference type="Proteomes" id="UP000310039"/>
    </source>
</evidence>
<organism evidence="12 13">
    <name type="scientific">Aureobasidium pullulans</name>
    <name type="common">Black yeast</name>
    <name type="synonym">Pullularia pullulans</name>
    <dbReference type="NCBI Taxonomy" id="5580"/>
    <lineage>
        <taxon>Eukaryota</taxon>
        <taxon>Fungi</taxon>
        <taxon>Dikarya</taxon>
        <taxon>Ascomycota</taxon>
        <taxon>Pezizomycotina</taxon>
        <taxon>Dothideomycetes</taxon>
        <taxon>Dothideomycetidae</taxon>
        <taxon>Dothideales</taxon>
        <taxon>Saccotheciaceae</taxon>
        <taxon>Aureobasidium</taxon>
    </lineage>
</organism>
<keyword evidence="10" id="KW-0472">Membrane</keyword>
<dbReference type="InterPro" id="IPR013083">
    <property type="entry name" value="Znf_RING/FYVE/PHD"/>
</dbReference>
<dbReference type="PROSITE" id="PS51873">
    <property type="entry name" value="TRIAD"/>
    <property type="match status" value="1"/>
</dbReference>
<evidence type="ECO:0000256" key="2">
    <source>
        <dbReference type="ARBA" id="ARBA00012251"/>
    </source>
</evidence>
<keyword evidence="3" id="KW-0808">Transferase</keyword>
<comment type="catalytic activity">
    <reaction evidence="1">
        <text>[E2 ubiquitin-conjugating enzyme]-S-ubiquitinyl-L-cysteine + [acceptor protein]-L-lysine = [E2 ubiquitin-conjugating enzyme]-L-cysteine + [acceptor protein]-N(6)-ubiquitinyl-L-lysine.</text>
        <dbReference type="EC" id="2.3.2.31"/>
    </reaction>
</comment>
<dbReference type="InterPro" id="IPR017907">
    <property type="entry name" value="Znf_RING_CS"/>
</dbReference>
<feature type="region of interest" description="Disordered" evidence="9">
    <location>
        <begin position="348"/>
        <end position="385"/>
    </location>
</feature>
<sequence>MVLLGRVTDDNLAFRLQLQECNLFDIYLADRSMAQSHSRAVFNDRKILAHEISAVRQVFTDRELARQFEQEDHLMDDSGGQHVLHKNGSASDEDDAEDEEFSITCVACTEDAVWFDILAAPCNHQYCRDCVTELFQASMIDESLYPPRCCRQVIPLEDAKLVLHPKLVRDFEHKSIELDTKDRTYCFDPRCSTFIPIDHITDNIASCADCGRRTCAICKVAAHLGDCPRDEALQEFLQTADDQGWQRCYSCRRVVDLRTGCNHITCPCGAHFCYVCGASWVPRTCDCPQWDEERLQERAEQIANRDPHHRLYRPPQGALDPGVDAAAAIPAEALIIPDDVVLEAGQNVEPDPIVHPPAPDARPDIPQADQPPPPPPPLPPMQPPRIAFRPAPLLRPVGQPPPPIVQPAARPHVRPAAIAAARAALMRVQRAEQLAPPARPDYDHLVNAIRGRLEQNHDTTSSNVASVTSALASAAAATDFGSVVAFRPLCRPQFMGFYIFILSHWSRTLQGCVACILIMSSSLFYWVWDKSWRPSGRKEAVIQDGYLGVRSTTMSQERILSPQSVS</sequence>
<dbReference type="CDD" id="cd20335">
    <property type="entry name" value="BRcat_RBR"/>
    <property type="match status" value="1"/>
</dbReference>
<keyword evidence="8" id="KW-0862">Zinc</keyword>
<evidence type="ECO:0000256" key="6">
    <source>
        <dbReference type="ARBA" id="ARBA00022771"/>
    </source>
</evidence>
<dbReference type="InterPro" id="IPR044066">
    <property type="entry name" value="TRIAD_supradom"/>
</dbReference>
<dbReference type="GO" id="GO:0008270">
    <property type="term" value="F:zinc ion binding"/>
    <property type="evidence" value="ECO:0007669"/>
    <property type="project" value="UniProtKB-KW"/>
</dbReference>
<comment type="caution">
    <text evidence="12">The sequence shown here is derived from an EMBL/GenBank/DDBJ whole genome shotgun (WGS) entry which is preliminary data.</text>
</comment>
<dbReference type="SUPFAM" id="SSF57850">
    <property type="entry name" value="RING/U-box"/>
    <property type="match status" value="2"/>
</dbReference>
<evidence type="ECO:0000259" key="11">
    <source>
        <dbReference type="PROSITE" id="PS51873"/>
    </source>
</evidence>
<feature type="domain" description="RING-type" evidence="11">
    <location>
        <begin position="101"/>
        <end position="291"/>
    </location>
</feature>